<keyword evidence="2" id="KW-1185">Reference proteome</keyword>
<dbReference type="Proteomes" id="UP000263928">
    <property type="component" value="Unassembled WGS sequence"/>
</dbReference>
<dbReference type="EMBL" id="UNQJ01000001">
    <property type="protein sequence ID" value="SYZ32342.1"/>
    <property type="molecule type" value="Genomic_DNA"/>
</dbReference>
<organism evidence="1 2">
    <name type="scientific">Propionibacterium australiense</name>
    <dbReference type="NCBI Taxonomy" id="119981"/>
    <lineage>
        <taxon>Bacteria</taxon>
        <taxon>Bacillati</taxon>
        <taxon>Actinomycetota</taxon>
        <taxon>Actinomycetes</taxon>
        <taxon>Propionibacteriales</taxon>
        <taxon>Propionibacteriaceae</taxon>
        <taxon>Propionibacterium</taxon>
    </lineage>
</organism>
<evidence type="ECO:0000313" key="1">
    <source>
        <dbReference type="EMBL" id="SYZ32342.1"/>
    </source>
</evidence>
<protein>
    <submittedName>
        <fullName evidence="1">Uncharacterized protein</fullName>
    </submittedName>
</protein>
<sequence length="39" mass="4508">MGLIQPRPFAPANEIPPETPRIRDRSMCPIISIMSERRM</sequence>
<reference evidence="2" key="1">
    <citation type="submission" date="2018-08" db="EMBL/GenBank/DDBJ databases">
        <authorList>
            <person name="Hornung B."/>
        </authorList>
    </citation>
    <scope>NUCLEOTIDE SEQUENCE [LARGE SCALE GENOMIC DNA]</scope>
</reference>
<proteinExistence type="predicted"/>
<gene>
    <name evidence="1" type="ORF">PROPAUS_0218</name>
</gene>
<accession>A0A383S461</accession>
<name>A0A383S461_9ACTN</name>
<evidence type="ECO:0000313" key="2">
    <source>
        <dbReference type="Proteomes" id="UP000263928"/>
    </source>
</evidence>
<dbReference type="AlphaFoldDB" id="A0A383S461"/>